<dbReference type="InterPro" id="IPR030185">
    <property type="entry name" value="Mae1"/>
</dbReference>
<sequence>MALSNLGSIVLNILIFITTLVNFSYALTTLEPLILLALYGISKVFATAPEEGIFAKCQHRHLEDEYFRQDAQTNNAQQRTVSETGRPTSADVNNNMLMNGGPSLEETIAKEVGTKIVGLRDRISCYTWTWFTMTMATGGMANVLHSIPFRSDWLRIIGVVIMLFNISLFLMNCTFLTLRFIWNPGSFTASFKSQRESLFIPACVVSIGTILINICQYGIPETGEWLQTTMQIFFWIYAAIAFLASAGIYLVIWSTQTFPIQSMTPIWAYPLLILGPFASNLIDAVPDAAAATRISSLSIALGAVTLQGTGFCVSLMIYSAFIYRLMTQKLPREVTRPGMFVSVGPSGFTVAGLVHIGNVLQTKVMPNGYLGHPDTGFFLKLIADLVGLWLWGLCLWFFIVSVGAHHKLMRPNNPKHHLQYDMTWFSFVFPNTAMITATQAIGNAFDSQAIKIVGTAMSGLLVLVWLFVFFMMFRALWHKKLLWPEEK</sequence>
<feature type="transmembrane region" description="Helical" evidence="5">
    <location>
        <begin position="424"/>
        <end position="445"/>
    </location>
</feature>
<evidence type="ECO:0000256" key="2">
    <source>
        <dbReference type="ARBA" id="ARBA00022692"/>
    </source>
</evidence>
<feature type="transmembrane region" description="Helical" evidence="5">
    <location>
        <begin position="294"/>
        <end position="318"/>
    </location>
</feature>
<feature type="transmembrane region" description="Helical" evidence="5">
    <location>
        <begin position="198"/>
        <end position="220"/>
    </location>
</feature>
<accession>A0A3D8QG88</accession>
<dbReference type="AlphaFoldDB" id="A0A3D8QG88"/>
<feature type="transmembrane region" description="Helical" evidence="5">
    <location>
        <begin position="125"/>
        <end position="147"/>
    </location>
</feature>
<dbReference type="CDD" id="cd09317">
    <property type="entry name" value="TDT_Mae1_like"/>
    <property type="match status" value="1"/>
</dbReference>
<organism evidence="6 7">
    <name type="scientific">Coleophoma cylindrospora</name>
    <dbReference type="NCBI Taxonomy" id="1849047"/>
    <lineage>
        <taxon>Eukaryota</taxon>
        <taxon>Fungi</taxon>
        <taxon>Dikarya</taxon>
        <taxon>Ascomycota</taxon>
        <taxon>Pezizomycotina</taxon>
        <taxon>Leotiomycetes</taxon>
        <taxon>Helotiales</taxon>
        <taxon>Dermateaceae</taxon>
        <taxon>Coleophoma</taxon>
    </lineage>
</organism>
<keyword evidence="4 5" id="KW-0472">Membrane</keyword>
<dbReference type="Proteomes" id="UP000256645">
    <property type="component" value="Unassembled WGS sequence"/>
</dbReference>
<gene>
    <name evidence="6" type="ORF">BP6252_12073</name>
</gene>
<keyword evidence="2 5" id="KW-0812">Transmembrane</keyword>
<evidence type="ECO:0008006" key="8">
    <source>
        <dbReference type="Google" id="ProtNLM"/>
    </source>
</evidence>
<protein>
    <recommendedName>
        <fullName evidence="8">C4-dicarboxylate transport protein mae1</fullName>
    </recommendedName>
</protein>
<comment type="subcellular location">
    <subcellularLocation>
        <location evidence="1">Membrane</location>
        <topology evidence="1">Multi-pass membrane protein</topology>
    </subcellularLocation>
</comment>
<evidence type="ECO:0000256" key="3">
    <source>
        <dbReference type="ARBA" id="ARBA00022989"/>
    </source>
</evidence>
<feature type="transmembrane region" description="Helical" evidence="5">
    <location>
        <begin position="457"/>
        <end position="477"/>
    </location>
</feature>
<proteinExistence type="predicted"/>
<dbReference type="PANTHER" id="PTHR31162:SF3">
    <property type="entry name" value="TRANSPORTER_MALIC ACID TRANSPORT PROTEIN, PUTATIVE-RELATED"/>
    <property type="match status" value="1"/>
</dbReference>
<evidence type="ECO:0000313" key="6">
    <source>
        <dbReference type="EMBL" id="RDW60690.1"/>
    </source>
</evidence>
<dbReference type="GO" id="GO:0016020">
    <property type="term" value="C:membrane"/>
    <property type="evidence" value="ECO:0007669"/>
    <property type="project" value="UniProtKB-SubCell"/>
</dbReference>
<dbReference type="GO" id="GO:0015140">
    <property type="term" value="F:malate transmembrane transporter activity"/>
    <property type="evidence" value="ECO:0007669"/>
    <property type="project" value="InterPro"/>
</dbReference>
<keyword evidence="7" id="KW-1185">Reference proteome</keyword>
<feature type="transmembrane region" description="Helical" evidence="5">
    <location>
        <begin position="6"/>
        <end position="27"/>
    </location>
</feature>
<feature type="transmembrane region" description="Helical" evidence="5">
    <location>
        <begin position="264"/>
        <end position="282"/>
    </location>
</feature>
<keyword evidence="3 5" id="KW-1133">Transmembrane helix</keyword>
<feature type="transmembrane region" description="Helical" evidence="5">
    <location>
        <begin position="232"/>
        <end position="252"/>
    </location>
</feature>
<evidence type="ECO:0000256" key="5">
    <source>
        <dbReference type="SAM" id="Phobius"/>
    </source>
</evidence>
<evidence type="ECO:0000256" key="1">
    <source>
        <dbReference type="ARBA" id="ARBA00004141"/>
    </source>
</evidence>
<dbReference type="Pfam" id="PF03595">
    <property type="entry name" value="SLAC1"/>
    <property type="match status" value="1"/>
</dbReference>
<feature type="transmembrane region" description="Helical" evidence="5">
    <location>
        <begin position="339"/>
        <end position="357"/>
    </location>
</feature>
<dbReference type="OrthoDB" id="2901184at2759"/>
<name>A0A3D8QG88_9HELO</name>
<dbReference type="EMBL" id="PDLM01000015">
    <property type="protein sequence ID" value="RDW60690.1"/>
    <property type="molecule type" value="Genomic_DNA"/>
</dbReference>
<dbReference type="InterPro" id="IPR004695">
    <property type="entry name" value="SLAC1/Mae1/Ssu1/TehA"/>
</dbReference>
<feature type="transmembrane region" description="Helical" evidence="5">
    <location>
        <begin position="153"/>
        <end position="178"/>
    </location>
</feature>
<comment type="caution">
    <text evidence="6">The sequence shown here is derived from an EMBL/GenBank/DDBJ whole genome shotgun (WGS) entry which is preliminary data.</text>
</comment>
<dbReference type="Gene3D" id="1.50.10.150">
    <property type="entry name" value="Voltage-dependent anion channel"/>
    <property type="match status" value="1"/>
</dbReference>
<evidence type="ECO:0000256" key="4">
    <source>
        <dbReference type="ARBA" id="ARBA00023136"/>
    </source>
</evidence>
<dbReference type="PANTHER" id="PTHR31162">
    <property type="entry name" value="MALIC ACID TRANSPORT PROTEIN-RELATED"/>
    <property type="match status" value="1"/>
</dbReference>
<evidence type="ECO:0000313" key="7">
    <source>
        <dbReference type="Proteomes" id="UP000256645"/>
    </source>
</evidence>
<reference evidence="6 7" key="1">
    <citation type="journal article" date="2018" name="IMA Fungus">
        <title>IMA Genome-F 9: Draft genome sequence of Annulohypoxylon stygium, Aspergillus mulundensis, Berkeleyomyces basicola (syn. Thielaviopsis basicola), Ceratocystis smalleyi, two Cercospora beticola strains, Coleophoma cylindrospora, Fusarium fracticaudum, Phialophora cf. hyalina, and Morchella septimelata.</title>
        <authorList>
            <person name="Wingfield B.D."/>
            <person name="Bills G.F."/>
            <person name="Dong Y."/>
            <person name="Huang W."/>
            <person name="Nel W.J."/>
            <person name="Swalarsk-Parry B.S."/>
            <person name="Vaghefi N."/>
            <person name="Wilken P.M."/>
            <person name="An Z."/>
            <person name="de Beer Z.W."/>
            <person name="De Vos L."/>
            <person name="Chen L."/>
            <person name="Duong T.A."/>
            <person name="Gao Y."/>
            <person name="Hammerbacher A."/>
            <person name="Kikkert J.R."/>
            <person name="Li Y."/>
            <person name="Li H."/>
            <person name="Li K."/>
            <person name="Li Q."/>
            <person name="Liu X."/>
            <person name="Ma X."/>
            <person name="Naidoo K."/>
            <person name="Pethybridge S.J."/>
            <person name="Sun J."/>
            <person name="Steenkamp E.T."/>
            <person name="van der Nest M.A."/>
            <person name="van Wyk S."/>
            <person name="Wingfield M.J."/>
            <person name="Xiong C."/>
            <person name="Yue Q."/>
            <person name="Zhang X."/>
        </authorList>
    </citation>
    <scope>NUCLEOTIDE SEQUENCE [LARGE SCALE GENOMIC DNA]</scope>
    <source>
        <strain evidence="6 7">BP6252</strain>
    </source>
</reference>
<dbReference type="STRING" id="1849047.A0A3D8QG88"/>
<dbReference type="InterPro" id="IPR038665">
    <property type="entry name" value="Voltage-dep_anion_channel_sf"/>
</dbReference>
<feature type="transmembrane region" description="Helical" evidence="5">
    <location>
        <begin position="377"/>
        <end position="403"/>
    </location>
</feature>